<evidence type="ECO:0000313" key="2">
    <source>
        <dbReference type="EMBL" id="OGG62627.1"/>
    </source>
</evidence>
<dbReference type="Proteomes" id="UP000178532">
    <property type="component" value="Unassembled WGS sequence"/>
</dbReference>
<keyword evidence="1" id="KW-0812">Transmembrane</keyword>
<comment type="caution">
    <text evidence="2">The sequence shown here is derived from an EMBL/GenBank/DDBJ whole genome shotgun (WGS) entry which is preliminary data.</text>
</comment>
<accession>A0A1F6DMS6</accession>
<evidence type="ECO:0000313" key="3">
    <source>
        <dbReference type="Proteomes" id="UP000178532"/>
    </source>
</evidence>
<feature type="transmembrane region" description="Helical" evidence="1">
    <location>
        <begin position="52"/>
        <end position="71"/>
    </location>
</feature>
<organism evidence="2 3">
    <name type="scientific">Candidatus Kaiserbacteria bacterium RIFCSPHIGHO2_02_FULL_54_22</name>
    <dbReference type="NCBI Taxonomy" id="1798495"/>
    <lineage>
        <taxon>Bacteria</taxon>
        <taxon>Candidatus Kaiseribacteriota</taxon>
    </lineage>
</organism>
<protein>
    <submittedName>
        <fullName evidence="2">Uncharacterized protein</fullName>
    </submittedName>
</protein>
<dbReference type="AlphaFoldDB" id="A0A1F6DMS6"/>
<name>A0A1F6DMS6_9BACT</name>
<gene>
    <name evidence="2" type="ORF">A3C19_02580</name>
</gene>
<evidence type="ECO:0000256" key="1">
    <source>
        <dbReference type="SAM" id="Phobius"/>
    </source>
</evidence>
<sequence length="81" mass="8861">MAEGQSGHRQKLESRVIWFDGIRATLGVIFGFLIAITGIGAGTWLIYSGFNIYGLVSLLAPLAVIVGAFVYQKREETKDTK</sequence>
<feature type="transmembrane region" description="Helical" evidence="1">
    <location>
        <begin position="21"/>
        <end position="46"/>
    </location>
</feature>
<proteinExistence type="predicted"/>
<keyword evidence="1" id="KW-0472">Membrane</keyword>
<reference evidence="2 3" key="1">
    <citation type="journal article" date="2016" name="Nat. Commun.">
        <title>Thousands of microbial genomes shed light on interconnected biogeochemical processes in an aquifer system.</title>
        <authorList>
            <person name="Anantharaman K."/>
            <person name="Brown C.T."/>
            <person name="Hug L.A."/>
            <person name="Sharon I."/>
            <person name="Castelle C.J."/>
            <person name="Probst A.J."/>
            <person name="Thomas B.C."/>
            <person name="Singh A."/>
            <person name="Wilkins M.J."/>
            <person name="Karaoz U."/>
            <person name="Brodie E.L."/>
            <person name="Williams K.H."/>
            <person name="Hubbard S.S."/>
            <person name="Banfield J.F."/>
        </authorList>
    </citation>
    <scope>NUCLEOTIDE SEQUENCE [LARGE SCALE GENOMIC DNA]</scope>
</reference>
<dbReference type="EMBL" id="MFLI01000005">
    <property type="protein sequence ID" value="OGG62627.1"/>
    <property type="molecule type" value="Genomic_DNA"/>
</dbReference>
<keyword evidence="1" id="KW-1133">Transmembrane helix</keyword>
<dbReference type="STRING" id="1798495.A3C19_02580"/>